<comment type="similarity">
    <text evidence="1">Belongs to the phosphate/phosphite/phosphonate binding protein family.</text>
</comment>
<dbReference type="InterPro" id="IPR005770">
    <property type="entry name" value="PhnD"/>
</dbReference>
<gene>
    <name evidence="4" type="ORF">SAMN05421637_0514</name>
</gene>
<reference evidence="5" key="1">
    <citation type="submission" date="2016-10" db="EMBL/GenBank/DDBJ databases">
        <authorList>
            <person name="Varghese N."/>
        </authorList>
    </citation>
    <scope>NUCLEOTIDE SEQUENCE [LARGE SCALE GENOMIC DNA]</scope>
    <source>
        <strain evidence="5">DSM 24868</strain>
    </source>
</reference>
<accession>A0A1H6URJ4</accession>
<dbReference type="GO" id="GO:0043190">
    <property type="term" value="C:ATP-binding cassette (ABC) transporter complex"/>
    <property type="evidence" value="ECO:0007669"/>
    <property type="project" value="InterPro"/>
</dbReference>
<dbReference type="GO" id="GO:0055085">
    <property type="term" value="P:transmembrane transport"/>
    <property type="evidence" value="ECO:0007669"/>
    <property type="project" value="InterPro"/>
</dbReference>
<dbReference type="Gene3D" id="3.40.190.10">
    <property type="entry name" value="Periplasmic binding protein-like II"/>
    <property type="match status" value="3"/>
</dbReference>
<dbReference type="PROSITE" id="PS51257">
    <property type="entry name" value="PROKAR_LIPOPROTEIN"/>
    <property type="match status" value="1"/>
</dbReference>
<evidence type="ECO:0000313" key="4">
    <source>
        <dbReference type="EMBL" id="SEI95033.1"/>
    </source>
</evidence>
<sequence>MNRAFASTALAAGLVLAVAGCSSSDGAEAEESVTPEETAMAEETTEAVDKLTLALVPSDEVDQLVTDGEVLAELLSAELGVEVEVFVPDSYSAVVVALQTDQADIGFLGPIAMTQAVDEAGAVPVLQSVRYGSSSYVTQYFTNDPDTFCLDDVVTEADDEGINYSYCNGATGYDGPQGEDALALIDPSSQIAFVDESSASGYYYPATQLQSILGIDPLVDLTGSFFAGGHPQSVQAVYDGDAVVGTSYNDARGNLAEEFPDVGEKVVVFAYSSNIPNDGVVLAGDLDSSLQDEITAALMALAETEEGLAALDAVYNIEGLEAADTAALDEARQVAANFGES</sequence>
<feature type="chain" id="PRO_5010274651" evidence="3">
    <location>
        <begin position="30"/>
        <end position="341"/>
    </location>
</feature>
<keyword evidence="2 3" id="KW-0732">Signal</keyword>
<evidence type="ECO:0000256" key="1">
    <source>
        <dbReference type="ARBA" id="ARBA00007162"/>
    </source>
</evidence>
<evidence type="ECO:0000256" key="3">
    <source>
        <dbReference type="SAM" id="SignalP"/>
    </source>
</evidence>
<dbReference type="PANTHER" id="PTHR35841:SF1">
    <property type="entry name" value="PHOSPHONATES-BINDING PERIPLASMIC PROTEIN"/>
    <property type="match status" value="1"/>
</dbReference>
<dbReference type="OrthoDB" id="5139702at2"/>
<dbReference type="PANTHER" id="PTHR35841">
    <property type="entry name" value="PHOSPHONATES-BINDING PERIPLASMIC PROTEIN"/>
    <property type="match status" value="1"/>
</dbReference>
<feature type="signal peptide" evidence="3">
    <location>
        <begin position="1"/>
        <end position="29"/>
    </location>
</feature>
<keyword evidence="5" id="KW-1185">Reference proteome</keyword>
<dbReference type="eggNOG" id="COG3221">
    <property type="taxonomic scope" value="Bacteria"/>
</dbReference>
<evidence type="ECO:0000313" key="5">
    <source>
        <dbReference type="Proteomes" id="UP000183315"/>
    </source>
</evidence>
<dbReference type="SUPFAM" id="SSF53850">
    <property type="entry name" value="Periplasmic binding protein-like II"/>
    <property type="match status" value="1"/>
</dbReference>
<dbReference type="EMBL" id="FNZI01000001">
    <property type="protein sequence ID" value="SEI95033.1"/>
    <property type="molecule type" value="Genomic_DNA"/>
</dbReference>
<organism evidence="4 5">
    <name type="scientific">Demequina mangrovi</name>
    <dbReference type="NCBI Taxonomy" id="1043493"/>
    <lineage>
        <taxon>Bacteria</taxon>
        <taxon>Bacillati</taxon>
        <taxon>Actinomycetota</taxon>
        <taxon>Actinomycetes</taxon>
        <taxon>Micrococcales</taxon>
        <taxon>Demequinaceae</taxon>
        <taxon>Demequina</taxon>
    </lineage>
</organism>
<evidence type="ECO:0000256" key="2">
    <source>
        <dbReference type="ARBA" id="ARBA00022729"/>
    </source>
</evidence>
<name>A0A1H6URJ4_9MICO</name>
<dbReference type="NCBIfam" id="TIGR01098">
    <property type="entry name" value="3A0109s03R"/>
    <property type="match status" value="1"/>
</dbReference>
<protein>
    <submittedName>
        <fullName evidence="4">Phosphonate transport system substrate-binding protein</fullName>
    </submittedName>
</protein>
<dbReference type="AlphaFoldDB" id="A0A1H6URJ4"/>
<dbReference type="STRING" id="1043493.SAMN05421637_0514"/>
<proteinExistence type="inferred from homology"/>
<dbReference type="RefSeq" id="WP_042212742.1">
    <property type="nucleotide sequence ID" value="NZ_BBLU01000002.1"/>
</dbReference>
<dbReference type="Pfam" id="PF12974">
    <property type="entry name" value="Phosphonate-bd"/>
    <property type="match status" value="1"/>
</dbReference>
<dbReference type="Proteomes" id="UP000183315">
    <property type="component" value="Unassembled WGS sequence"/>
</dbReference>